<evidence type="ECO:0000313" key="2">
    <source>
        <dbReference type="Proteomes" id="UP000186246"/>
    </source>
</evidence>
<reference evidence="2" key="1">
    <citation type="submission" date="2017-01" db="EMBL/GenBank/DDBJ databases">
        <authorList>
            <person name="Varghese N."/>
            <person name="Submissions S."/>
        </authorList>
    </citation>
    <scope>NUCLEOTIDE SEQUENCE [LARGE SCALE GENOMIC DNA]</scope>
    <source>
        <strain evidence="2">DSM 21068</strain>
    </source>
</reference>
<protein>
    <submittedName>
        <fullName evidence="1">Uncharacterized protein</fullName>
    </submittedName>
</protein>
<organism evidence="1 2">
    <name type="scientific">Chryseobacterium piscicola</name>
    <dbReference type="NCBI Taxonomy" id="551459"/>
    <lineage>
        <taxon>Bacteria</taxon>
        <taxon>Pseudomonadati</taxon>
        <taxon>Bacteroidota</taxon>
        <taxon>Flavobacteriia</taxon>
        <taxon>Flavobacteriales</taxon>
        <taxon>Weeksellaceae</taxon>
        <taxon>Chryseobacterium group</taxon>
        <taxon>Chryseobacterium</taxon>
    </lineage>
</organism>
<dbReference type="Proteomes" id="UP000186246">
    <property type="component" value="Unassembled WGS sequence"/>
</dbReference>
<accession>A0A1N7MPN3</accession>
<proteinExistence type="predicted"/>
<dbReference type="AlphaFoldDB" id="A0A1N7MPN3"/>
<evidence type="ECO:0000313" key="1">
    <source>
        <dbReference type="EMBL" id="SIS87891.1"/>
    </source>
</evidence>
<name>A0A1N7MPN3_9FLAO</name>
<gene>
    <name evidence="1" type="ORF">SAMN05421796_10598</name>
</gene>
<sequence>MNLKTSFWQKNWIKHFIKYIIMETNNEKKLNRYELTNEIVYTGFADFNAAELYAKENEGALVEVAFKDGNDNPVPTTEANLIEKKLHYFVDAGPEYKFIHSSDPGFKQYAEELQKIKASQDKTSPEERYFANFEIENSEDPIIVIKNDHLESVTSRERSKYLKHANVYEIAVSKPKVQ</sequence>
<dbReference type="EMBL" id="FTOJ01000005">
    <property type="protein sequence ID" value="SIS87891.1"/>
    <property type="molecule type" value="Genomic_DNA"/>
</dbReference>